<proteinExistence type="predicted"/>
<gene>
    <name evidence="3" type="primary">LOC103649556</name>
</gene>
<dbReference type="Gramene" id="Zm00001eb119570_T001">
    <property type="protein sequence ID" value="Zm00001eb119570_P001"/>
    <property type="gene ID" value="Zm00001eb119570"/>
</dbReference>
<feature type="compositionally biased region" description="Pro residues" evidence="1">
    <location>
        <begin position="358"/>
        <end position="374"/>
    </location>
</feature>
<feature type="compositionally biased region" description="Pro residues" evidence="1">
    <location>
        <begin position="284"/>
        <end position="304"/>
    </location>
</feature>
<feature type="compositionally biased region" description="Basic residues" evidence="1">
    <location>
        <begin position="306"/>
        <end position="318"/>
    </location>
</feature>
<feature type="region of interest" description="Disordered" evidence="1">
    <location>
        <begin position="679"/>
        <end position="744"/>
    </location>
</feature>
<reference evidence="3" key="2">
    <citation type="submission" date="2019-07" db="EMBL/GenBank/DDBJ databases">
        <authorList>
            <person name="Seetharam A."/>
            <person name="Woodhouse M."/>
            <person name="Cannon E."/>
        </authorList>
    </citation>
    <scope>NUCLEOTIDE SEQUENCE [LARGE SCALE GENOMIC DNA]</scope>
    <source>
        <strain evidence="3">cv. B73</strain>
    </source>
</reference>
<reference evidence="4" key="1">
    <citation type="submission" date="2015-12" db="EMBL/GenBank/DDBJ databases">
        <title>Update maize B73 reference genome by single molecule sequencing technologies.</title>
        <authorList>
            <consortium name="Maize Genome Sequencing Project"/>
            <person name="Ware D."/>
        </authorList>
    </citation>
    <scope>NUCLEOTIDE SEQUENCE [LARGE SCALE GENOMIC DNA]</scope>
    <source>
        <strain evidence="4">cv. B73</strain>
    </source>
</reference>
<feature type="signal peptide" evidence="2">
    <location>
        <begin position="1"/>
        <end position="23"/>
    </location>
</feature>
<feature type="compositionally biased region" description="Basic residues" evidence="1">
    <location>
        <begin position="708"/>
        <end position="717"/>
    </location>
</feature>
<evidence type="ECO:0008006" key="5">
    <source>
        <dbReference type="Google" id="ProtNLM"/>
    </source>
</evidence>
<evidence type="ECO:0000313" key="4">
    <source>
        <dbReference type="Proteomes" id="UP000007305"/>
    </source>
</evidence>
<feature type="region of interest" description="Disordered" evidence="1">
    <location>
        <begin position="611"/>
        <end position="630"/>
    </location>
</feature>
<feature type="compositionally biased region" description="Basic residues" evidence="1">
    <location>
        <begin position="424"/>
        <end position="443"/>
    </location>
</feature>
<dbReference type="GeneID" id="103649556"/>
<reference evidence="3" key="3">
    <citation type="submission" date="2021-05" db="UniProtKB">
        <authorList>
            <consortium name="EnsemblPlants"/>
        </authorList>
    </citation>
    <scope>IDENTIFICATION</scope>
    <source>
        <strain evidence="3">cv. B73</strain>
    </source>
</reference>
<keyword evidence="4" id="KW-1185">Reference proteome</keyword>
<feature type="compositionally biased region" description="Basic residues" evidence="1">
    <location>
        <begin position="453"/>
        <end position="463"/>
    </location>
</feature>
<sequence>MPLPPLLLCVCLYLTHLPRLASSEPDADKAALLAFLAGVGRGATARARINWPTTPLACASPGHGPGWTGVTCSPDGARVVALHLPGLGLSGAVQSGTPFLVASHHHRNGGSRRSTTVTRNRCRRRFQNSNKFLRPGPAAFVSLLHLHSSDPSTRETEAGSHAAAAAAAAAPALRLRLRLPLPLPHPPPPPRLLRARRRQGGAAGVPRRRGPRRHRARAHQLAHHPARLRRPRTGLDGSHLQPRRRARRGVAPPGAGPLGRRATRHARPPHGAAAAQPALQQPVGPAPRRPPAPARARGAPPPPQRLLRRAPARARGARRAPGARPLLQRLRRRHPRRAHQPHPPCRARPLQQLALRPRPGPRPPRAPVPQPLQQPPRRARATVPPPLRRRRIRGQRPDAPARSSSSRRRRPRRADAAGQAQRGGHPRRRRRRLRPRVRRRRGAAPRILQQGGPRRRRRRHGRGRREGRGEEGEGVAGVQGRHRQGRGGQPDGLLRGPGAGVRPGGSAPRLRRGPRQGRVRDGVPGRAGGRHHGRRQAAQQGGERRAPRLRAADGAGWPDSPSQRRRAPRLLLLQGREAACVRLLRQRKCIQHASWEEGRGANAIGLGNQVEDRSGCSKRSGTRPRREQRQICPRQHQGLQRVRQQGRIRLHLGPRPGTAGEPDRGEVPLPRVLRAGGRRHEEGVAGFRRVQPRRPRAGAAHGEVARPGIRRARQRGRPPREVGAVGRPRGVDRRGVRRRAAAGP</sequence>
<feature type="chain" id="PRO_5032408445" description="Leucine-rich repeat-containing N-terminal plant-type domain-containing protein" evidence="2">
    <location>
        <begin position="24"/>
        <end position="744"/>
    </location>
</feature>
<name>A0A804MXQ8_MAIZE</name>
<feature type="compositionally biased region" description="Basic residues" evidence="1">
    <location>
        <begin position="329"/>
        <end position="340"/>
    </location>
</feature>
<dbReference type="RefSeq" id="XP_008673502.1">
    <property type="nucleotide sequence ID" value="XM_008675280.4"/>
</dbReference>
<dbReference type="KEGG" id="zma:103649556"/>
<dbReference type="AlphaFoldDB" id="A0A804MXQ8"/>
<dbReference type="Proteomes" id="UP000007305">
    <property type="component" value="Chromosome 3"/>
</dbReference>
<feature type="compositionally biased region" description="Basic residues" evidence="1">
    <location>
        <begin position="206"/>
        <end position="232"/>
    </location>
</feature>
<dbReference type="EnsemblPlants" id="Zm00001eb119570_T001">
    <property type="protein sequence ID" value="Zm00001eb119570_P001"/>
    <property type="gene ID" value="Zm00001eb119570"/>
</dbReference>
<evidence type="ECO:0000256" key="2">
    <source>
        <dbReference type="SAM" id="SignalP"/>
    </source>
</evidence>
<organism evidence="3 4">
    <name type="scientific">Zea mays</name>
    <name type="common">Maize</name>
    <dbReference type="NCBI Taxonomy" id="4577"/>
    <lineage>
        <taxon>Eukaryota</taxon>
        <taxon>Viridiplantae</taxon>
        <taxon>Streptophyta</taxon>
        <taxon>Embryophyta</taxon>
        <taxon>Tracheophyta</taxon>
        <taxon>Spermatophyta</taxon>
        <taxon>Magnoliopsida</taxon>
        <taxon>Liliopsida</taxon>
        <taxon>Poales</taxon>
        <taxon>Poaceae</taxon>
        <taxon>PACMAD clade</taxon>
        <taxon>Panicoideae</taxon>
        <taxon>Andropogonodae</taxon>
        <taxon>Andropogoneae</taxon>
        <taxon>Tripsacinae</taxon>
        <taxon>Zea</taxon>
    </lineage>
</organism>
<feature type="compositionally biased region" description="Gly residues" evidence="1">
    <location>
        <begin position="486"/>
        <end position="503"/>
    </location>
</feature>
<feature type="compositionally biased region" description="Low complexity" evidence="1">
    <location>
        <begin position="319"/>
        <end position="328"/>
    </location>
</feature>
<accession>A0A804MXQ8</accession>
<keyword evidence="2" id="KW-0732">Signal</keyword>
<feature type="region of interest" description="Disordered" evidence="1">
    <location>
        <begin position="179"/>
        <end position="569"/>
    </location>
</feature>
<protein>
    <recommendedName>
        <fullName evidence="5">Leucine-rich repeat-containing N-terminal plant-type domain-containing protein</fullName>
    </recommendedName>
</protein>
<feature type="compositionally biased region" description="Low complexity" evidence="1">
    <location>
        <begin position="347"/>
        <end position="357"/>
    </location>
</feature>
<feature type="compositionally biased region" description="Basic residues" evidence="1">
    <location>
        <begin position="735"/>
        <end position="744"/>
    </location>
</feature>
<evidence type="ECO:0000313" key="3">
    <source>
        <dbReference type="EnsemblPlants" id="Zm00001eb119570_P001"/>
    </source>
</evidence>
<feature type="compositionally biased region" description="Low complexity" evidence="1">
    <location>
        <begin position="269"/>
        <end position="283"/>
    </location>
</feature>
<dbReference type="InParanoid" id="A0A804MXQ8"/>
<evidence type="ECO:0000256" key="1">
    <source>
        <dbReference type="SAM" id="MobiDB-lite"/>
    </source>
</evidence>
<feature type="compositionally biased region" description="Pro residues" evidence="1">
    <location>
        <begin position="181"/>
        <end position="191"/>
    </location>
</feature>